<reference evidence="1" key="1">
    <citation type="journal article" date="2014" name="Front. Microbiol.">
        <title>High frequency of phylogenetically diverse reductive dehalogenase-homologous genes in deep subseafloor sedimentary metagenomes.</title>
        <authorList>
            <person name="Kawai M."/>
            <person name="Futagami T."/>
            <person name="Toyoda A."/>
            <person name="Takaki Y."/>
            <person name="Nishi S."/>
            <person name="Hori S."/>
            <person name="Arai W."/>
            <person name="Tsubouchi T."/>
            <person name="Morono Y."/>
            <person name="Uchiyama I."/>
            <person name="Ito T."/>
            <person name="Fujiyama A."/>
            <person name="Inagaki F."/>
            <person name="Takami H."/>
        </authorList>
    </citation>
    <scope>NUCLEOTIDE SEQUENCE</scope>
    <source>
        <strain evidence="1">Expedition CK06-06</strain>
    </source>
</reference>
<dbReference type="AlphaFoldDB" id="X0TYB6"/>
<gene>
    <name evidence="1" type="ORF">S01H1_24869</name>
</gene>
<organism evidence="1">
    <name type="scientific">marine sediment metagenome</name>
    <dbReference type="NCBI Taxonomy" id="412755"/>
    <lineage>
        <taxon>unclassified sequences</taxon>
        <taxon>metagenomes</taxon>
        <taxon>ecological metagenomes</taxon>
    </lineage>
</organism>
<dbReference type="EMBL" id="BARS01014978">
    <property type="protein sequence ID" value="GAF98553.1"/>
    <property type="molecule type" value="Genomic_DNA"/>
</dbReference>
<accession>X0TYB6</accession>
<name>X0TYB6_9ZZZZ</name>
<proteinExistence type="predicted"/>
<sequence length="46" mass="5653">MSENEIEKLPIILRNMYKSYQLHYNGLKRFEERLLNIINNKEIVED</sequence>
<comment type="caution">
    <text evidence="1">The sequence shown here is derived from an EMBL/GenBank/DDBJ whole genome shotgun (WGS) entry which is preliminary data.</text>
</comment>
<evidence type="ECO:0000313" key="1">
    <source>
        <dbReference type="EMBL" id="GAF98553.1"/>
    </source>
</evidence>
<protein>
    <submittedName>
        <fullName evidence="1">Uncharacterized protein</fullName>
    </submittedName>
</protein>